<evidence type="ECO:0000313" key="2">
    <source>
        <dbReference type="Proteomes" id="UP000224080"/>
    </source>
</evidence>
<gene>
    <name evidence="1" type="ORF">GX51_05637</name>
</gene>
<proteinExistence type="predicted"/>
<dbReference type="AlphaFoldDB" id="A0A2B7WVC3"/>
<name>A0A2B7WVC3_9EURO</name>
<dbReference type="STRING" id="2060905.A0A2B7WVC3"/>
<comment type="caution">
    <text evidence="1">The sequence shown here is derived from an EMBL/GenBank/DDBJ whole genome shotgun (WGS) entry which is preliminary data.</text>
</comment>
<dbReference type="EMBL" id="PDNC01000081">
    <property type="protein sequence ID" value="PGH00756.1"/>
    <property type="molecule type" value="Genomic_DNA"/>
</dbReference>
<reference evidence="1 2" key="1">
    <citation type="submission" date="2017-10" db="EMBL/GenBank/DDBJ databases">
        <title>Comparative genomics in systemic dimorphic fungi from Ajellomycetaceae.</title>
        <authorList>
            <person name="Munoz J.F."/>
            <person name="Mcewen J.G."/>
            <person name="Clay O.K."/>
            <person name="Cuomo C.A."/>
        </authorList>
    </citation>
    <scope>NUCLEOTIDE SEQUENCE [LARGE SCALE GENOMIC DNA]</scope>
    <source>
        <strain evidence="1 2">UAMH130</strain>
    </source>
</reference>
<dbReference type="Proteomes" id="UP000224080">
    <property type="component" value="Unassembled WGS sequence"/>
</dbReference>
<protein>
    <submittedName>
        <fullName evidence="1">Uncharacterized protein</fullName>
    </submittedName>
</protein>
<sequence>MPPNRRHILFGYVLISMIKSCARNDPTTSMSAFGHGLPESCSSDSRDERILQWLNSQQDPDFETDNRIKTSAEVVIQIKGTDGQADEYVHLRAPRSNLDVDFEPSTGNVTIREVTTVPEAEIIEGEAGQQGELDGVYPSAADARLGGINSPHLSVLLHLNRNICELIALEELNDTSLLLSIHMLDG</sequence>
<accession>A0A2B7WVC3</accession>
<keyword evidence="2" id="KW-1185">Reference proteome</keyword>
<evidence type="ECO:0000313" key="1">
    <source>
        <dbReference type="EMBL" id="PGH00756.1"/>
    </source>
</evidence>
<dbReference type="OrthoDB" id="4184375at2759"/>
<organism evidence="1 2">
    <name type="scientific">Blastomyces parvus</name>
    <dbReference type="NCBI Taxonomy" id="2060905"/>
    <lineage>
        <taxon>Eukaryota</taxon>
        <taxon>Fungi</taxon>
        <taxon>Dikarya</taxon>
        <taxon>Ascomycota</taxon>
        <taxon>Pezizomycotina</taxon>
        <taxon>Eurotiomycetes</taxon>
        <taxon>Eurotiomycetidae</taxon>
        <taxon>Onygenales</taxon>
        <taxon>Ajellomycetaceae</taxon>
        <taxon>Blastomyces</taxon>
    </lineage>
</organism>